<dbReference type="CDD" id="cd06170">
    <property type="entry name" value="LuxR_C_like"/>
    <property type="match status" value="1"/>
</dbReference>
<evidence type="ECO:0000256" key="1">
    <source>
        <dbReference type="ARBA" id="ARBA00023015"/>
    </source>
</evidence>
<dbReference type="InterPro" id="IPR036388">
    <property type="entry name" value="WH-like_DNA-bd_sf"/>
</dbReference>
<dbReference type="SMART" id="SM00421">
    <property type="entry name" value="HTH_LUXR"/>
    <property type="match status" value="1"/>
</dbReference>
<evidence type="ECO:0000313" key="5">
    <source>
        <dbReference type="EMBL" id="MCE3531748.1"/>
    </source>
</evidence>
<dbReference type="PRINTS" id="PR00038">
    <property type="entry name" value="HTHLUXR"/>
</dbReference>
<organism evidence="5 6">
    <name type="scientific">Legionella resiliens</name>
    <dbReference type="NCBI Taxonomy" id="2905958"/>
    <lineage>
        <taxon>Bacteria</taxon>
        <taxon>Pseudomonadati</taxon>
        <taxon>Pseudomonadota</taxon>
        <taxon>Gammaproteobacteria</taxon>
        <taxon>Legionellales</taxon>
        <taxon>Legionellaceae</taxon>
        <taxon>Legionella</taxon>
    </lineage>
</organism>
<keyword evidence="3" id="KW-0804">Transcription</keyword>
<accession>A0ABS8X3Q1</accession>
<keyword evidence="2" id="KW-0238">DNA-binding</keyword>
<dbReference type="PROSITE" id="PS50043">
    <property type="entry name" value="HTH_LUXR_2"/>
    <property type="match status" value="1"/>
</dbReference>
<dbReference type="SUPFAM" id="SSF46894">
    <property type="entry name" value="C-terminal effector domain of the bipartite response regulators"/>
    <property type="match status" value="1"/>
</dbReference>
<proteinExistence type="predicted"/>
<dbReference type="PANTHER" id="PTHR44688">
    <property type="entry name" value="DNA-BINDING TRANSCRIPTIONAL ACTIVATOR DEVR_DOSR"/>
    <property type="match status" value="1"/>
</dbReference>
<dbReference type="Proteomes" id="UP001320170">
    <property type="component" value="Unassembled WGS sequence"/>
</dbReference>
<dbReference type="RefSeq" id="WP_232890496.1">
    <property type="nucleotide sequence ID" value="NZ_JAJSPM010000004.1"/>
</dbReference>
<keyword evidence="1" id="KW-0805">Transcription regulation</keyword>
<reference evidence="5 6" key="1">
    <citation type="journal article" date="2024" name="Pathogens">
        <title>Characterization of a Novel Species of Legionella Isolated from a Healthcare Facility: Legionella resiliens sp. nov.</title>
        <authorList>
            <person name="Cristino S."/>
            <person name="Pascale M.R."/>
            <person name="Marino F."/>
            <person name="Derelitto C."/>
            <person name="Salaris S."/>
            <person name="Orsini M."/>
            <person name="Squarzoni S."/>
            <person name="Grottola A."/>
            <person name="Girolamini L."/>
        </authorList>
    </citation>
    <scope>NUCLEOTIDE SEQUENCE [LARGE SCALE GENOMIC DNA]</scope>
    <source>
        <strain evidence="5 6">8cVS16</strain>
    </source>
</reference>
<dbReference type="PANTHER" id="PTHR44688:SF16">
    <property type="entry name" value="DNA-BINDING TRANSCRIPTIONAL ACTIVATOR DEVR_DOSR"/>
    <property type="match status" value="1"/>
</dbReference>
<evidence type="ECO:0000256" key="3">
    <source>
        <dbReference type="ARBA" id="ARBA00023163"/>
    </source>
</evidence>
<evidence type="ECO:0000313" key="6">
    <source>
        <dbReference type="Proteomes" id="UP001320170"/>
    </source>
</evidence>
<dbReference type="InterPro" id="IPR016032">
    <property type="entry name" value="Sig_transdc_resp-reg_C-effctor"/>
</dbReference>
<dbReference type="InterPro" id="IPR000792">
    <property type="entry name" value="Tscrpt_reg_LuxR_C"/>
</dbReference>
<comment type="caution">
    <text evidence="5">The sequence shown here is derived from an EMBL/GenBank/DDBJ whole genome shotgun (WGS) entry which is preliminary data.</text>
</comment>
<name>A0ABS8X3Q1_9GAMM</name>
<dbReference type="Gene3D" id="1.10.10.10">
    <property type="entry name" value="Winged helix-like DNA-binding domain superfamily/Winged helix DNA-binding domain"/>
    <property type="match status" value="1"/>
</dbReference>
<dbReference type="EMBL" id="JAJTND010000003">
    <property type="protein sequence ID" value="MCE3531748.1"/>
    <property type="molecule type" value="Genomic_DNA"/>
</dbReference>
<feature type="domain" description="HTH luxR-type" evidence="4">
    <location>
        <begin position="207"/>
        <end position="272"/>
    </location>
</feature>
<gene>
    <name evidence="5" type="ORF">LXO92_05075</name>
</gene>
<evidence type="ECO:0000256" key="2">
    <source>
        <dbReference type="ARBA" id="ARBA00023125"/>
    </source>
</evidence>
<keyword evidence="6" id="KW-1185">Reference proteome</keyword>
<dbReference type="Pfam" id="PF00196">
    <property type="entry name" value="GerE"/>
    <property type="match status" value="1"/>
</dbReference>
<protein>
    <submittedName>
        <fullName evidence="5">Helix-turn-helix transcriptional regulator</fullName>
    </submittedName>
</protein>
<evidence type="ECO:0000259" key="4">
    <source>
        <dbReference type="PROSITE" id="PS50043"/>
    </source>
</evidence>
<sequence>MDENVLENFMRQSHLINDLCEPLLLKYGVNFFRYMEIHESGDFIGLINNLKYYEYAASQMQKNDLFLSAPLWSIKQYPQSGTYLSYLRASNGPEILQEVARKFVIGNLLTIVNKEVTKEGILIKIFVYGTDINNININQRYLRDLKLFQEFSQYFNKRMLRLLSTMDRASPSGLLTTDIKEAVYHFDWDKETLETINVKDKIIKIKQDIRTLNLTKREQQIIAEYMKGLNHRETADKLFIAKKTVERHFENIRTKLNCSSKDEIVSTLMDKGYFYIEDSKHIT</sequence>